<reference evidence="2 3" key="1">
    <citation type="submission" date="2024-02" db="EMBL/GenBank/DDBJ databases">
        <title>Draft genome sequence of Collimonas sp. strain H4R21, an effective mineral-weathering bacterial strain isolated from the beech rhizosphere.</title>
        <authorList>
            <person name="Morin E."/>
            <person name="Uroz S."/>
            <person name="Leveau J.H.J."/>
            <person name="Kumar R."/>
            <person name="Rey M.W."/>
            <person name="Pham J."/>
        </authorList>
    </citation>
    <scope>NUCLEOTIDE SEQUENCE [LARGE SCALE GENOMIC DNA]</scope>
    <source>
        <strain evidence="2 3">H4R21</strain>
    </source>
</reference>
<comment type="caution">
    <text evidence="2">The sequence shown here is derived from an EMBL/GenBank/DDBJ whole genome shotgun (WGS) entry which is preliminary data.</text>
</comment>
<name>A0ABU9Q2C1_9BURK</name>
<evidence type="ECO:0000313" key="3">
    <source>
        <dbReference type="Proteomes" id="UP001495910"/>
    </source>
</evidence>
<keyword evidence="1" id="KW-1133">Transmembrane helix</keyword>
<proteinExistence type="predicted"/>
<keyword evidence="3" id="KW-1185">Reference proteome</keyword>
<evidence type="ECO:0000256" key="1">
    <source>
        <dbReference type="SAM" id="Phobius"/>
    </source>
</evidence>
<protein>
    <submittedName>
        <fullName evidence="2">Uncharacterized protein</fullName>
    </submittedName>
</protein>
<evidence type="ECO:0000313" key="2">
    <source>
        <dbReference type="EMBL" id="MEM4990307.1"/>
    </source>
</evidence>
<gene>
    <name evidence="2" type="ORF">V8G57_23150</name>
</gene>
<keyword evidence="1" id="KW-0472">Membrane</keyword>
<keyword evidence="1" id="KW-0812">Transmembrane</keyword>
<dbReference type="Proteomes" id="UP001495910">
    <property type="component" value="Unassembled WGS sequence"/>
</dbReference>
<organism evidence="2 3">
    <name type="scientific">Collimonas rhizosphaerae</name>
    <dbReference type="NCBI Taxonomy" id="3126357"/>
    <lineage>
        <taxon>Bacteria</taxon>
        <taxon>Pseudomonadati</taxon>
        <taxon>Pseudomonadota</taxon>
        <taxon>Betaproteobacteria</taxon>
        <taxon>Burkholderiales</taxon>
        <taxon>Oxalobacteraceae</taxon>
        <taxon>Collimonas</taxon>
    </lineage>
</organism>
<dbReference type="RefSeq" id="WP_342831382.1">
    <property type="nucleotide sequence ID" value="NZ_JBANDC010000022.1"/>
</dbReference>
<dbReference type="EMBL" id="JBANDC010000022">
    <property type="protein sequence ID" value="MEM4990307.1"/>
    <property type="molecule type" value="Genomic_DNA"/>
</dbReference>
<feature type="transmembrane region" description="Helical" evidence="1">
    <location>
        <begin position="12"/>
        <end position="34"/>
    </location>
</feature>
<accession>A0ABU9Q2C1</accession>
<feature type="transmembrane region" description="Helical" evidence="1">
    <location>
        <begin position="93"/>
        <end position="112"/>
    </location>
</feature>
<sequence>MHGKHTSLQLSLYLIAAAVLLVGLLSAGLIYRAAAERESAALSYQVVGGGVYAVDPGDSKAYRRDIELYGGTSGRLIADFNRWLSSLWHGKRLAYVLAVFSAGIAYICFSVARDQMPDTPRDKDG</sequence>